<dbReference type="InterPro" id="IPR036600">
    <property type="entry name" value="PAH_sf"/>
</dbReference>
<evidence type="ECO:0000259" key="7">
    <source>
        <dbReference type="SMART" id="SM00761"/>
    </source>
</evidence>
<gene>
    <name evidence="8" type="ORF">PsYK624_037760</name>
</gene>
<dbReference type="InterPro" id="IPR039774">
    <property type="entry name" value="Sin3-like"/>
</dbReference>
<dbReference type="GO" id="GO:0033698">
    <property type="term" value="C:Rpd3L complex"/>
    <property type="evidence" value="ECO:0007669"/>
    <property type="project" value="UniProtKB-ARBA"/>
</dbReference>
<reference evidence="8 9" key="1">
    <citation type="submission" date="2021-08" db="EMBL/GenBank/DDBJ databases">
        <title>Draft Genome Sequence of Phanerochaete sordida strain YK-624.</title>
        <authorList>
            <person name="Mori T."/>
            <person name="Dohra H."/>
            <person name="Suzuki T."/>
            <person name="Kawagishi H."/>
            <person name="Hirai H."/>
        </authorList>
    </citation>
    <scope>NUCLEOTIDE SEQUENCE [LARGE SCALE GENOMIC DNA]</scope>
    <source>
        <strain evidence="8 9">YK-624</strain>
    </source>
</reference>
<evidence type="ECO:0000313" key="9">
    <source>
        <dbReference type="Proteomes" id="UP000703269"/>
    </source>
</evidence>
<dbReference type="SUPFAM" id="SSF47762">
    <property type="entry name" value="PAH2 domain"/>
    <property type="match status" value="3"/>
</dbReference>
<dbReference type="Proteomes" id="UP000703269">
    <property type="component" value="Unassembled WGS sequence"/>
</dbReference>
<dbReference type="InterPro" id="IPR013194">
    <property type="entry name" value="HDAC_interact_dom"/>
</dbReference>
<dbReference type="FunFam" id="1.20.1160.11:FF:000001">
    <property type="entry name" value="Paired amphipathic helix protein Sin3"/>
    <property type="match status" value="1"/>
</dbReference>
<dbReference type="InterPro" id="IPR003822">
    <property type="entry name" value="PAH"/>
</dbReference>
<dbReference type="Gene3D" id="1.20.1160.11">
    <property type="entry name" value="Paired amphipathic helix"/>
    <property type="match status" value="3"/>
</dbReference>
<dbReference type="OrthoDB" id="10265969at2759"/>
<dbReference type="Pfam" id="PF08295">
    <property type="entry name" value="Sin3_corepress"/>
    <property type="match status" value="1"/>
</dbReference>
<evidence type="ECO:0000256" key="3">
    <source>
        <dbReference type="ARBA" id="ARBA00022737"/>
    </source>
</evidence>
<keyword evidence="4 5" id="KW-0539">Nucleus</keyword>
<comment type="subcellular location">
    <subcellularLocation>
        <location evidence="1 5">Nucleus</location>
    </subcellularLocation>
</comment>
<feature type="domain" description="Histone deacetylase interacting" evidence="7">
    <location>
        <begin position="639"/>
        <end position="742"/>
    </location>
</feature>
<dbReference type="PROSITE" id="PS51477">
    <property type="entry name" value="PAH"/>
    <property type="match status" value="2"/>
</dbReference>
<evidence type="ECO:0000256" key="4">
    <source>
        <dbReference type="ARBA" id="ARBA00023242"/>
    </source>
</evidence>
<feature type="region of interest" description="Disordered" evidence="6">
    <location>
        <begin position="929"/>
        <end position="973"/>
    </location>
</feature>
<feature type="compositionally biased region" description="Polar residues" evidence="6">
    <location>
        <begin position="986"/>
        <end position="1001"/>
    </location>
</feature>
<evidence type="ECO:0000256" key="6">
    <source>
        <dbReference type="SAM" id="MobiDB-lite"/>
    </source>
</evidence>
<sequence length="1374" mass="153125">MDSTSLDVQRPPSAQPKAETTLYTHPGGNPLGPSLKAQANDVDASPNRGASTSLKRPSSPPRTSPIPLHRPTSVSSLLQADLSPLDLFKDRDMHNGNPPGSRPLSPRAPSSKVKTPRALTPQAAASLMGDGTQLVGPAVPRSPDANMARPLNVSDALGYLDAVKHQFQDKPDVYNHFLDIMKDFKSQAIDTPGVIHRVSMLFQGNPTLIQGFNTFLPPGYRIELSSDPRNISGITVMTPHGTMDPYHQPMRHPPREAHHLPNSMPPHFNPIHPPFPGHAPPPILPVGLGPGSRPTTPLGHGIPPHAQSAFVDAPQPYSPAMQGAQSAAAFLGGLGNGRAVEKSSAGEFNHAIQFLNKIKLRFSEEPDIYKQFLEILQTYQKEQKQLHDSQVYAQVARLFRDAPDLIEEFKDFLPEALGHSVQPQSGLIGIMPHPAAPTPPSTWDVPDAPIQEKTSKAPSRRRKRAADKDATQAKAGGNRAVKRTKLNHKQAEAASPRMPQFQQRVPTPEPLHPSQRHINEGPPVQQHLAPPQIPPSQIGSGMNGAPVMSQQDEFVFFDKTKKTLESAGTYEDFLKLVQAFAKDVIDTHALIQLSEPLLAEGDLWQQFKELLGWDDKKGNVECGPPGSIRTSAPDPQAPTCPDDDEGPSYRALPPHETRLACSGRDQLAWAVLNDKWVSHPTWASEESGFLTHKKNSFEETLHRSEEERHEYQTHIDAVTRTIAVLDPINTRINEMKPEERAQFRLGPELGGWSPAIYQKMLKKVYGRDHWPEIYLGLQENPVTAVPIVLTRLKQKNEEWRRQQREWNRTWREVDAKNFYKALDHQGITFKANDKKNITAKFFVQDIESIKAAQIKEQQEQQDPRPLDCQLEYEFQDREVLQDTLKLIYSFLDHSTSQYGPSERRAVESFLKSFLPTLFSSSSLEFDAPVILARPPPSGGSHDPEEPAEGSKLPTEMNGRRSAPGSHSSGVPAGDLRKRLLKTVQEGTPSRIAKQSRSSGSASPVGVTSPRTPKGAQLPDEATQQPDAHSKAEDMWVREIASSAQGGSGEAGDAPVHKRPFFTSTTYYTLLRLIQLMYSRLLICKEIGAESAREKHASLLANPVAVELGLEEPNGPSVVLAQAIEVVGTTADGAGEEPNVLYAYFLDACEKVFANELDQATFEEHMRWFFRTKAYHVFTLDKVVTAIIKQAQTILGDNKCQELWDLLEGNRAKESVTLYDIIRYRREAEHHVGSDDHLYRVDCDRESRRLRIQLLSKDDPSVNEDDSTEGRWREYVASYVLRHPTEWLPRRTSARKPRRGPVYLKRNLIDTEGENRQSANEAGLCVRVSLGTYKLFYAAGQEDFLFQRRGASEQATLTARALARGEERRRSRWLK</sequence>
<proteinExistence type="predicted"/>
<dbReference type="FunFam" id="1.20.1160.11:FF:000003">
    <property type="entry name" value="Paired amphipathic helix SIN3-like protein"/>
    <property type="match status" value="1"/>
</dbReference>
<keyword evidence="3" id="KW-0677">Repeat</keyword>
<dbReference type="SMART" id="SM00761">
    <property type="entry name" value="HDAC_interact"/>
    <property type="match status" value="1"/>
</dbReference>
<dbReference type="EMBL" id="BPQB01000007">
    <property type="protein sequence ID" value="GJE87693.1"/>
    <property type="molecule type" value="Genomic_DNA"/>
</dbReference>
<evidence type="ECO:0000313" key="8">
    <source>
        <dbReference type="EMBL" id="GJE87693.1"/>
    </source>
</evidence>
<feature type="region of interest" description="Disordered" evidence="6">
    <location>
        <begin position="986"/>
        <end position="1031"/>
    </location>
</feature>
<dbReference type="GO" id="GO:0010628">
    <property type="term" value="P:positive regulation of gene expression"/>
    <property type="evidence" value="ECO:0007669"/>
    <property type="project" value="UniProtKB-ARBA"/>
</dbReference>
<keyword evidence="2" id="KW-0678">Repressor</keyword>
<dbReference type="GO" id="GO:0000122">
    <property type="term" value="P:negative regulation of transcription by RNA polymerase II"/>
    <property type="evidence" value="ECO:0007669"/>
    <property type="project" value="TreeGrafter"/>
</dbReference>
<accession>A0A9P3G299</accession>
<evidence type="ECO:0000256" key="2">
    <source>
        <dbReference type="ARBA" id="ARBA00022491"/>
    </source>
</evidence>
<organism evidence="8 9">
    <name type="scientific">Phanerochaete sordida</name>
    <dbReference type="NCBI Taxonomy" id="48140"/>
    <lineage>
        <taxon>Eukaryota</taxon>
        <taxon>Fungi</taxon>
        <taxon>Dikarya</taxon>
        <taxon>Basidiomycota</taxon>
        <taxon>Agaricomycotina</taxon>
        <taxon>Agaricomycetes</taxon>
        <taxon>Polyporales</taxon>
        <taxon>Phanerochaetaceae</taxon>
        <taxon>Phanerochaete</taxon>
    </lineage>
</organism>
<dbReference type="Pfam" id="PF16879">
    <property type="entry name" value="Sin3a_C"/>
    <property type="match status" value="1"/>
</dbReference>
<dbReference type="PANTHER" id="PTHR12346:SF0">
    <property type="entry name" value="SIN3A, ISOFORM G"/>
    <property type="match status" value="1"/>
</dbReference>
<name>A0A9P3G299_9APHY</name>
<keyword evidence="9" id="KW-1185">Reference proteome</keyword>
<feature type="region of interest" description="Disordered" evidence="6">
    <location>
        <begin position="615"/>
        <end position="651"/>
    </location>
</feature>
<protein>
    <recommendedName>
        <fullName evidence="7">Histone deacetylase interacting domain-containing protein</fullName>
    </recommendedName>
</protein>
<evidence type="ECO:0000256" key="1">
    <source>
        <dbReference type="ARBA" id="ARBA00004123"/>
    </source>
</evidence>
<feature type="region of interest" description="Disordered" evidence="6">
    <location>
        <begin position="424"/>
        <end position="529"/>
    </location>
</feature>
<dbReference type="InterPro" id="IPR031693">
    <property type="entry name" value="Sin3_C"/>
</dbReference>
<comment type="caution">
    <text evidence="8">The sequence shown here is derived from an EMBL/GenBank/DDBJ whole genome shotgun (WGS) entry which is preliminary data.</text>
</comment>
<feature type="region of interest" description="Disordered" evidence="6">
    <location>
        <begin position="1"/>
        <end position="118"/>
    </location>
</feature>
<evidence type="ECO:0000256" key="5">
    <source>
        <dbReference type="PROSITE-ProRule" id="PRU00810"/>
    </source>
</evidence>
<dbReference type="PANTHER" id="PTHR12346">
    <property type="entry name" value="SIN3B-RELATED"/>
    <property type="match status" value="1"/>
</dbReference>
<dbReference type="Pfam" id="PF02671">
    <property type="entry name" value="PAH"/>
    <property type="match status" value="2"/>
</dbReference>
<dbReference type="GO" id="GO:0003714">
    <property type="term" value="F:transcription corepressor activity"/>
    <property type="evidence" value="ECO:0007669"/>
    <property type="project" value="InterPro"/>
</dbReference>